<comment type="caution">
    <text evidence="2">The sequence shown here is derived from an EMBL/GenBank/DDBJ whole genome shotgun (WGS) entry which is preliminary data.</text>
</comment>
<evidence type="ECO:0000313" key="3">
    <source>
        <dbReference type="Proteomes" id="UP001470230"/>
    </source>
</evidence>
<feature type="transmembrane region" description="Helical" evidence="1">
    <location>
        <begin position="191"/>
        <end position="212"/>
    </location>
</feature>
<dbReference type="EMBL" id="JAPFFF010000031">
    <property type="protein sequence ID" value="KAK8845007.1"/>
    <property type="molecule type" value="Genomic_DNA"/>
</dbReference>
<feature type="transmembrane region" description="Helical" evidence="1">
    <location>
        <begin position="219"/>
        <end position="240"/>
    </location>
</feature>
<gene>
    <name evidence="2" type="ORF">M9Y10_021182</name>
</gene>
<sequence length="334" mass="37884">MFLQNFINSNLFPFSLSLTKSSLISFSLQLVDVIIIFFPTVGYLDTIRIMINTQSPAAFNYNTCFILISAHGLKILYRIYHPYATRVFGQSVTQFSVAFLMAFLRYHYAENEEKPQHERLNALSSSSSNSSLISENKREFPSRGIGYYFNMAKTKTFTEFMTSFFLYTSIILTLFYFGYNFIDEKSAVDVVGIVANLIESTIVIPTFIKVVIHRDINNLSTVLILQFAFGDIMKLALFLISKAPGSFIAGACLQIALDVVLFTNYLKLYFCSKHEDNENPDGEELIARTSYDENSENMNSLSIEEEENENLISKENKLLDNSSNAIASDISTEL</sequence>
<feature type="transmembrane region" description="Helical" evidence="1">
    <location>
        <begin position="23"/>
        <end position="46"/>
    </location>
</feature>
<keyword evidence="1" id="KW-0812">Transmembrane</keyword>
<dbReference type="Proteomes" id="UP001470230">
    <property type="component" value="Unassembled WGS sequence"/>
</dbReference>
<name>A0ABR2HEB6_9EUKA</name>
<keyword evidence="3" id="KW-1185">Reference proteome</keyword>
<dbReference type="PANTHER" id="PTHR14856">
    <property type="entry name" value="PQ-LOOP REPEAT-CONTAINING PROTEIN 1-LIKE PROTEIN"/>
    <property type="match status" value="1"/>
</dbReference>
<keyword evidence="1" id="KW-1133">Transmembrane helix</keyword>
<feature type="transmembrane region" description="Helical" evidence="1">
    <location>
        <begin position="246"/>
        <end position="266"/>
    </location>
</feature>
<organism evidence="2 3">
    <name type="scientific">Tritrichomonas musculus</name>
    <dbReference type="NCBI Taxonomy" id="1915356"/>
    <lineage>
        <taxon>Eukaryota</taxon>
        <taxon>Metamonada</taxon>
        <taxon>Parabasalia</taxon>
        <taxon>Tritrichomonadida</taxon>
        <taxon>Tritrichomonadidae</taxon>
        <taxon>Tritrichomonas</taxon>
    </lineage>
</organism>
<reference evidence="2 3" key="1">
    <citation type="submission" date="2024-04" db="EMBL/GenBank/DDBJ databases">
        <title>Tritrichomonas musculus Genome.</title>
        <authorList>
            <person name="Alves-Ferreira E."/>
            <person name="Grigg M."/>
            <person name="Lorenzi H."/>
            <person name="Galac M."/>
        </authorList>
    </citation>
    <scope>NUCLEOTIDE SEQUENCE [LARGE SCALE GENOMIC DNA]</scope>
    <source>
        <strain evidence="2 3">EAF2021</strain>
    </source>
</reference>
<proteinExistence type="predicted"/>
<keyword evidence="1" id="KW-0472">Membrane</keyword>
<evidence type="ECO:0000313" key="2">
    <source>
        <dbReference type="EMBL" id="KAK8845007.1"/>
    </source>
</evidence>
<protein>
    <submittedName>
        <fullName evidence="2">PQ-loop repeat-containing protein 1</fullName>
    </submittedName>
</protein>
<feature type="transmembrane region" description="Helical" evidence="1">
    <location>
        <begin position="160"/>
        <end position="179"/>
    </location>
</feature>
<accession>A0ABR2HEB6</accession>
<dbReference type="PANTHER" id="PTHR14856:SF9">
    <property type="entry name" value="PQ-LOOP REPEAT-CONTAINING PROTEIN 1"/>
    <property type="match status" value="1"/>
</dbReference>
<dbReference type="InterPro" id="IPR052241">
    <property type="entry name" value="SLC66/Scramblase_ANY1"/>
</dbReference>
<evidence type="ECO:0000256" key="1">
    <source>
        <dbReference type="SAM" id="Phobius"/>
    </source>
</evidence>